<feature type="non-terminal residue" evidence="1">
    <location>
        <position position="61"/>
    </location>
</feature>
<reference evidence="1 2" key="1">
    <citation type="submission" date="2013-11" db="EMBL/GenBank/DDBJ databases">
        <title>Genome sequencing of Stegodyphus mimosarum.</title>
        <authorList>
            <person name="Bechsgaard J."/>
        </authorList>
    </citation>
    <scope>NUCLEOTIDE SEQUENCE [LARGE SCALE GENOMIC DNA]</scope>
</reference>
<dbReference type="AlphaFoldDB" id="A0A087UAZ4"/>
<evidence type="ECO:0000313" key="1">
    <source>
        <dbReference type="EMBL" id="KFM74533.1"/>
    </source>
</evidence>
<sequence length="61" mass="7107">MRIAMSSKVPRFEKLLSYILSAAYCTRTKLNIILCYTDAIRSHYPVSMVFSPLLFLHADFY</sequence>
<evidence type="ECO:0000313" key="2">
    <source>
        <dbReference type="Proteomes" id="UP000054359"/>
    </source>
</evidence>
<keyword evidence="2" id="KW-1185">Reference proteome</keyword>
<accession>A0A087UAZ4</accession>
<gene>
    <name evidence="1" type="ORF">X975_08770</name>
</gene>
<dbReference type="Proteomes" id="UP000054359">
    <property type="component" value="Unassembled WGS sequence"/>
</dbReference>
<proteinExistence type="predicted"/>
<protein>
    <submittedName>
        <fullName evidence="1">Uncharacterized protein</fullName>
    </submittedName>
</protein>
<name>A0A087UAZ4_STEMI</name>
<organism evidence="1 2">
    <name type="scientific">Stegodyphus mimosarum</name>
    <name type="common">African social velvet spider</name>
    <dbReference type="NCBI Taxonomy" id="407821"/>
    <lineage>
        <taxon>Eukaryota</taxon>
        <taxon>Metazoa</taxon>
        <taxon>Ecdysozoa</taxon>
        <taxon>Arthropoda</taxon>
        <taxon>Chelicerata</taxon>
        <taxon>Arachnida</taxon>
        <taxon>Araneae</taxon>
        <taxon>Araneomorphae</taxon>
        <taxon>Entelegynae</taxon>
        <taxon>Eresoidea</taxon>
        <taxon>Eresidae</taxon>
        <taxon>Stegodyphus</taxon>
    </lineage>
</organism>
<dbReference type="EMBL" id="KK119058">
    <property type="protein sequence ID" value="KFM74533.1"/>
    <property type="molecule type" value="Genomic_DNA"/>
</dbReference>